<evidence type="ECO:0000313" key="2">
    <source>
        <dbReference type="EMBL" id="TFW13990.1"/>
    </source>
</evidence>
<gene>
    <name evidence="2" type="ORF">EGY25_01915</name>
</gene>
<sequence>MIASLIAPLVAAPAFAQTARGSLEVQRSLSVAAVHVRSIQPDTLSASLSVVSDASRPDAPSVVMVRGDPGRVYRIRVPETLISDQGVSIVEDVQIWSANTGDVSTVRVSHMDADGRDLLRITGRLRQQGPASDGAVLTALPLTIDYE</sequence>
<evidence type="ECO:0008006" key="4">
    <source>
        <dbReference type="Google" id="ProtNLM"/>
    </source>
</evidence>
<evidence type="ECO:0000256" key="1">
    <source>
        <dbReference type="SAM" id="SignalP"/>
    </source>
</evidence>
<proteinExistence type="predicted"/>
<reference evidence="2 3" key="1">
    <citation type="submission" date="2019-03" db="EMBL/GenBank/DDBJ databases">
        <title>Draft genome of Brevundimonas sp. a heavy metal resistant soil bacteria.</title>
        <authorList>
            <person name="Soto J."/>
        </authorList>
    </citation>
    <scope>NUCLEOTIDE SEQUENCE [LARGE SCALE GENOMIC DNA]</scope>
    <source>
        <strain evidence="2 3">B-10</strain>
    </source>
</reference>
<comment type="caution">
    <text evidence="2">The sequence shown here is derived from an EMBL/GenBank/DDBJ whole genome shotgun (WGS) entry which is preliminary data.</text>
</comment>
<organism evidence="2 3">
    <name type="scientific">Brevundimonas intermedia</name>
    <dbReference type="NCBI Taxonomy" id="74315"/>
    <lineage>
        <taxon>Bacteria</taxon>
        <taxon>Pseudomonadati</taxon>
        <taxon>Pseudomonadota</taxon>
        <taxon>Alphaproteobacteria</taxon>
        <taxon>Caulobacterales</taxon>
        <taxon>Caulobacteraceae</taxon>
        <taxon>Brevundimonas</taxon>
    </lineage>
</organism>
<dbReference type="EMBL" id="SPVH01000002">
    <property type="protein sequence ID" value="TFW13990.1"/>
    <property type="molecule type" value="Genomic_DNA"/>
</dbReference>
<keyword evidence="3" id="KW-1185">Reference proteome</keyword>
<evidence type="ECO:0000313" key="3">
    <source>
        <dbReference type="Proteomes" id="UP000298216"/>
    </source>
</evidence>
<protein>
    <recommendedName>
        <fullName evidence="4">Fimbrial protein</fullName>
    </recommendedName>
</protein>
<dbReference type="Proteomes" id="UP000298216">
    <property type="component" value="Unassembled WGS sequence"/>
</dbReference>
<keyword evidence="1" id="KW-0732">Signal</keyword>
<accession>A0A4Y9RXV6</accession>
<feature type="chain" id="PRO_5021291617" description="Fimbrial protein" evidence="1">
    <location>
        <begin position="17"/>
        <end position="147"/>
    </location>
</feature>
<name>A0A4Y9RXV6_9CAUL</name>
<feature type="signal peptide" evidence="1">
    <location>
        <begin position="1"/>
        <end position="16"/>
    </location>
</feature>
<dbReference type="AlphaFoldDB" id="A0A4Y9RXV6"/>